<evidence type="ECO:0000256" key="2">
    <source>
        <dbReference type="ARBA" id="ARBA00023043"/>
    </source>
</evidence>
<evidence type="ECO:0000259" key="4">
    <source>
        <dbReference type="PROSITE" id="PS50225"/>
    </source>
</evidence>
<dbReference type="SMART" id="SM00248">
    <property type="entry name" value="ANK"/>
    <property type="match status" value="9"/>
</dbReference>
<dbReference type="Gene3D" id="1.25.40.20">
    <property type="entry name" value="Ankyrin repeat-containing domain"/>
    <property type="match status" value="1"/>
</dbReference>
<dbReference type="SUPFAM" id="SSF158235">
    <property type="entry name" value="SOCS box-like"/>
    <property type="match status" value="1"/>
</dbReference>
<accession>A0AAW2H9G7</accession>
<dbReference type="Pfam" id="PF12796">
    <property type="entry name" value="Ank_2"/>
    <property type="match status" value="1"/>
</dbReference>
<protein>
    <recommendedName>
        <fullName evidence="4">SOCS box domain-containing protein</fullName>
    </recommendedName>
</protein>
<dbReference type="InterPro" id="IPR001496">
    <property type="entry name" value="SOCS_box"/>
</dbReference>
<sequence length="676" mass="77196">MGQTLSRFFQSGTALLSAGNHKGVSEETRKKICMLFDILRANPRITVQRLEGLLSQIPKNENILVVHNEEGYNLLQKCVGINNLEMVRWILLRNPDLNRGACSFPLHIACLKGYEECVEELLRHGARIDVEARMCWPGPHSQNCEERGKYPTNSCFSEGQFNRSSDKLQSAIFYAMDGDEVQILQLLMGLKEEHSSSFSQKRPMLHVACERGAWNCFKFLLTVRSEEINMCYDEYYPVHHAVLHHTKFLNLLIANHAATTVVTATSQMTLLHMLFLMARKNAEDTLQTCRLLLDNGLRELINAPDSLGNTPLHGLIVRYALEEARYGYHHDNQPWNKWDMMHLVRFLLQNGARPSINQPGNSALAYVLRHVKDWEFRYDLLDMLLQGGGNPNIAGRDGSVPLMVCLVPLINKDPLYHFTHSMKVCYLNCVRILCKHGANPNCSSRSNLTPLHVLVFTASENIALSREEEKALNFEFIRNLLILLLQYGLDPNVGVSQRTPHIFQGIVEMVKNTRTPSDINDVYDLTLTLIQYGANPNVNIETSEPIPHHSQGNLYIRKTCNHVLGYYVLLISRKEEILTDPHQRFARILNLFYMCMEHYGLYNCLRLLFAQQSGMAPGKGSQILCNIIKDLYSKPRTLKQICRVSIYNSLNRKPGMFVGKLPLPNVLKDYLMNFEP</sequence>
<keyword evidence="1" id="KW-0677">Repeat</keyword>
<organism evidence="5">
    <name type="scientific">Menopon gallinae</name>
    <name type="common">poultry shaft louse</name>
    <dbReference type="NCBI Taxonomy" id="328185"/>
    <lineage>
        <taxon>Eukaryota</taxon>
        <taxon>Metazoa</taxon>
        <taxon>Ecdysozoa</taxon>
        <taxon>Arthropoda</taxon>
        <taxon>Hexapoda</taxon>
        <taxon>Insecta</taxon>
        <taxon>Pterygota</taxon>
        <taxon>Neoptera</taxon>
        <taxon>Paraneoptera</taxon>
        <taxon>Psocodea</taxon>
        <taxon>Troctomorpha</taxon>
        <taxon>Phthiraptera</taxon>
        <taxon>Amblycera</taxon>
        <taxon>Menoponidae</taxon>
        <taxon>Menopon</taxon>
    </lineage>
</organism>
<evidence type="ECO:0000256" key="1">
    <source>
        <dbReference type="ARBA" id="ARBA00022737"/>
    </source>
</evidence>
<gene>
    <name evidence="5" type="ORF">PYX00_008945</name>
</gene>
<dbReference type="CDD" id="cd03716">
    <property type="entry name" value="SOCS_ASB_like"/>
    <property type="match status" value="1"/>
</dbReference>
<dbReference type="AlphaFoldDB" id="A0AAW2H9G7"/>
<dbReference type="PANTHER" id="PTHR24198">
    <property type="entry name" value="ANKYRIN REPEAT AND PROTEIN KINASE DOMAIN-CONTAINING PROTEIN"/>
    <property type="match status" value="1"/>
</dbReference>
<evidence type="ECO:0000256" key="3">
    <source>
        <dbReference type="PROSITE-ProRule" id="PRU00023"/>
    </source>
</evidence>
<dbReference type="PROSITE" id="PS50225">
    <property type="entry name" value="SOCS"/>
    <property type="match status" value="1"/>
</dbReference>
<dbReference type="GO" id="GO:0035556">
    <property type="term" value="P:intracellular signal transduction"/>
    <property type="evidence" value="ECO:0007669"/>
    <property type="project" value="InterPro"/>
</dbReference>
<dbReference type="Gene3D" id="1.10.750.20">
    <property type="entry name" value="SOCS box"/>
    <property type="match status" value="1"/>
</dbReference>
<dbReference type="InterPro" id="IPR036036">
    <property type="entry name" value="SOCS_box-like_dom_sf"/>
</dbReference>
<dbReference type="PROSITE" id="PS50297">
    <property type="entry name" value="ANK_REP_REGION"/>
    <property type="match status" value="1"/>
</dbReference>
<dbReference type="PANTHER" id="PTHR24198:SF165">
    <property type="entry name" value="ANKYRIN REPEAT-CONTAINING PROTEIN-RELATED"/>
    <property type="match status" value="1"/>
</dbReference>
<dbReference type="PROSITE" id="PS50088">
    <property type="entry name" value="ANK_REPEAT"/>
    <property type="match status" value="1"/>
</dbReference>
<dbReference type="EMBL" id="JARGDH010000005">
    <property type="protein sequence ID" value="KAL0266392.1"/>
    <property type="molecule type" value="Genomic_DNA"/>
</dbReference>
<comment type="caution">
    <text evidence="5">The sequence shown here is derived from an EMBL/GenBank/DDBJ whole genome shotgun (WGS) entry which is preliminary data.</text>
</comment>
<reference evidence="5" key="1">
    <citation type="journal article" date="2024" name="Gigascience">
        <title>Chromosome-level genome of the poultry shaft louse Menopon gallinae provides insight into the host-switching and adaptive evolution of parasitic lice.</title>
        <authorList>
            <person name="Xu Y."/>
            <person name="Ma L."/>
            <person name="Liu S."/>
            <person name="Liang Y."/>
            <person name="Liu Q."/>
            <person name="He Z."/>
            <person name="Tian L."/>
            <person name="Duan Y."/>
            <person name="Cai W."/>
            <person name="Li H."/>
            <person name="Song F."/>
        </authorList>
    </citation>
    <scope>NUCLEOTIDE SEQUENCE</scope>
    <source>
        <strain evidence="5">Cailab_2023a</strain>
    </source>
</reference>
<feature type="repeat" description="ANK" evidence="3">
    <location>
        <begin position="105"/>
        <end position="133"/>
    </location>
</feature>
<feature type="domain" description="SOCS box" evidence="4">
    <location>
        <begin position="633"/>
        <end position="676"/>
    </location>
</feature>
<dbReference type="SUPFAM" id="SSF48403">
    <property type="entry name" value="Ankyrin repeat"/>
    <property type="match status" value="1"/>
</dbReference>
<dbReference type="InterPro" id="IPR036770">
    <property type="entry name" value="Ankyrin_rpt-contain_sf"/>
</dbReference>
<evidence type="ECO:0000313" key="5">
    <source>
        <dbReference type="EMBL" id="KAL0266392.1"/>
    </source>
</evidence>
<dbReference type="SMART" id="SM00969">
    <property type="entry name" value="SOCS_box"/>
    <property type="match status" value="1"/>
</dbReference>
<name>A0AAW2H9G7_9NEOP</name>
<keyword evidence="2 3" id="KW-0040">ANK repeat</keyword>
<dbReference type="InterPro" id="IPR002110">
    <property type="entry name" value="Ankyrin_rpt"/>
</dbReference>
<proteinExistence type="predicted"/>
<dbReference type="Pfam" id="PF07525">
    <property type="entry name" value="SOCS_box"/>
    <property type="match status" value="1"/>
</dbReference>